<dbReference type="PROSITE" id="PS50883">
    <property type="entry name" value="EAL"/>
    <property type="match status" value="1"/>
</dbReference>
<dbReference type="SUPFAM" id="SSF109604">
    <property type="entry name" value="HD-domain/PDEase-like"/>
    <property type="match status" value="1"/>
</dbReference>
<feature type="domain" description="EAL" evidence="1">
    <location>
        <begin position="1"/>
        <end position="202"/>
    </location>
</feature>
<evidence type="ECO:0000259" key="1">
    <source>
        <dbReference type="PROSITE" id="PS50883"/>
    </source>
</evidence>
<gene>
    <name evidence="3" type="ordered locus">Acid345_0347</name>
</gene>
<dbReference type="KEGG" id="aba:Acid345_0347"/>
<dbReference type="RefSeq" id="WP_011521154.1">
    <property type="nucleotide sequence ID" value="NC_008009.1"/>
</dbReference>
<dbReference type="PANTHER" id="PTHR33525:SF4">
    <property type="entry name" value="CYCLIC DI-GMP PHOSPHODIESTERASE CDGJ"/>
    <property type="match status" value="1"/>
</dbReference>
<keyword evidence="4" id="KW-1185">Reference proteome</keyword>
<dbReference type="Pfam" id="PF00563">
    <property type="entry name" value="EAL"/>
    <property type="match status" value="1"/>
</dbReference>
<organism evidence="3 4">
    <name type="scientific">Koribacter versatilis (strain Ellin345)</name>
    <dbReference type="NCBI Taxonomy" id="204669"/>
    <lineage>
        <taxon>Bacteria</taxon>
        <taxon>Pseudomonadati</taxon>
        <taxon>Acidobacteriota</taxon>
        <taxon>Terriglobia</taxon>
        <taxon>Terriglobales</taxon>
        <taxon>Candidatus Korobacteraceae</taxon>
        <taxon>Candidatus Korobacter</taxon>
    </lineage>
</organism>
<dbReference type="PROSITE" id="PS51833">
    <property type="entry name" value="HDOD"/>
    <property type="match status" value="1"/>
</dbReference>
<accession>Q1IUU8</accession>
<dbReference type="SUPFAM" id="SSF141868">
    <property type="entry name" value="EAL domain-like"/>
    <property type="match status" value="1"/>
</dbReference>
<dbReference type="Gene3D" id="3.20.20.450">
    <property type="entry name" value="EAL domain"/>
    <property type="match status" value="1"/>
</dbReference>
<name>Q1IUU8_KORVE</name>
<evidence type="ECO:0000259" key="2">
    <source>
        <dbReference type="PROSITE" id="PS51833"/>
    </source>
</evidence>
<dbReference type="InterPro" id="IPR014408">
    <property type="entry name" value="dGMP_Pdiesterase_EAL/HD-GYP"/>
</dbReference>
<dbReference type="Gene3D" id="1.10.3210.10">
    <property type="entry name" value="Hypothetical protein af1432"/>
    <property type="match status" value="1"/>
</dbReference>
<evidence type="ECO:0000313" key="4">
    <source>
        <dbReference type="Proteomes" id="UP000002432"/>
    </source>
</evidence>
<dbReference type="Proteomes" id="UP000002432">
    <property type="component" value="Chromosome"/>
</dbReference>
<dbReference type="InterPro" id="IPR052340">
    <property type="entry name" value="RNase_Y/CdgJ"/>
</dbReference>
<dbReference type="OrthoDB" id="9804751at2"/>
<dbReference type="InterPro" id="IPR013976">
    <property type="entry name" value="HDOD"/>
</dbReference>
<dbReference type="Pfam" id="PF08668">
    <property type="entry name" value="HDOD"/>
    <property type="match status" value="1"/>
</dbReference>
<dbReference type="STRING" id="204669.Acid345_0347"/>
<dbReference type="PANTHER" id="PTHR33525">
    <property type="match status" value="1"/>
</dbReference>
<dbReference type="EMBL" id="CP000360">
    <property type="protein sequence ID" value="ABF39352.1"/>
    <property type="molecule type" value="Genomic_DNA"/>
</dbReference>
<dbReference type="InterPro" id="IPR035919">
    <property type="entry name" value="EAL_sf"/>
</dbReference>
<feature type="domain" description="HDOD" evidence="2">
    <location>
        <begin position="196"/>
        <end position="381"/>
    </location>
</feature>
<dbReference type="HOGENOM" id="CLU_044951_2_0_0"/>
<evidence type="ECO:0000313" key="3">
    <source>
        <dbReference type="EMBL" id="ABF39352.1"/>
    </source>
</evidence>
<proteinExistence type="predicted"/>
<dbReference type="InterPro" id="IPR001633">
    <property type="entry name" value="EAL_dom"/>
</dbReference>
<dbReference type="EnsemblBacteria" id="ABF39352">
    <property type="protein sequence ID" value="ABF39352"/>
    <property type="gene ID" value="Acid345_0347"/>
</dbReference>
<reference evidence="3 4" key="1">
    <citation type="journal article" date="2009" name="Appl. Environ. Microbiol.">
        <title>Three genomes from the phylum Acidobacteria provide insight into the lifestyles of these microorganisms in soils.</title>
        <authorList>
            <person name="Ward N.L."/>
            <person name="Challacombe J.F."/>
            <person name="Janssen P.H."/>
            <person name="Henrissat B."/>
            <person name="Coutinho P.M."/>
            <person name="Wu M."/>
            <person name="Xie G."/>
            <person name="Haft D.H."/>
            <person name="Sait M."/>
            <person name="Badger J."/>
            <person name="Barabote R.D."/>
            <person name="Bradley B."/>
            <person name="Brettin T.S."/>
            <person name="Brinkac L.M."/>
            <person name="Bruce D."/>
            <person name="Creasy T."/>
            <person name="Daugherty S.C."/>
            <person name="Davidsen T.M."/>
            <person name="DeBoy R.T."/>
            <person name="Detter J.C."/>
            <person name="Dodson R.J."/>
            <person name="Durkin A.S."/>
            <person name="Ganapathy A."/>
            <person name="Gwinn-Giglio M."/>
            <person name="Han C.S."/>
            <person name="Khouri H."/>
            <person name="Kiss H."/>
            <person name="Kothari S.P."/>
            <person name="Madupu R."/>
            <person name="Nelson K.E."/>
            <person name="Nelson W.C."/>
            <person name="Paulsen I."/>
            <person name="Penn K."/>
            <person name="Ren Q."/>
            <person name="Rosovitz M.J."/>
            <person name="Selengut J.D."/>
            <person name="Shrivastava S."/>
            <person name="Sullivan S.A."/>
            <person name="Tapia R."/>
            <person name="Thompson L.S."/>
            <person name="Watkins K.L."/>
            <person name="Yang Q."/>
            <person name="Yu C."/>
            <person name="Zafar N."/>
            <person name="Zhou L."/>
            <person name="Kuske C.R."/>
        </authorList>
    </citation>
    <scope>NUCLEOTIDE SEQUENCE [LARGE SCALE GENOMIC DNA]</scope>
    <source>
        <strain evidence="3 4">Ellin345</strain>
    </source>
</reference>
<dbReference type="AlphaFoldDB" id="Q1IUU8"/>
<sequence length="400" mass="44213">MLRYIARQAILDTRQQTFGYELLYRAAAENFARIGDPDEAARRTLDDLLTLGVKELSRGKQLFLNCTHELLAQGFVKLLPTQNLVLEILETVVPDHDLLQSCAELKAAGYSLALDDFIPGPNTLPLVEFADYIKLDFRAMPLEECGALVQQFGKKIEFLAEKVETLEEFTAASDMGCSLFQGFFFAQPALLTMRQIPPMYVNYIRLLDATCKPDFNFAEIEAIIKTDVALSYKLLRFLNSAAFCIRSTITSLRQALIILGENAIRRWVAVSAAANAATGKPPELLISALLRARFCELLAVGAHSNPYWAFTVGLFSMLSPLLDTPLETILASVQLPDEVRAALLGESGQLRTLFELVCGYIEGDWIAITPKCLALGLAQKQVTSCYLEAVRSVDALMALA</sequence>
<dbReference type="eggNOG" id="COG3434">
    <property type="taxonomic scope" value="Bacteria"/>
</dbReference>
<dbReference type="PIRSF" id="PIRSF003180">
    <property type="entry name" value="DiGMPpdiest_YuxH"/>
    <property type="match status" value="1"/>
</dbReference>
<dbReference type="SMART" id="SM00052">
    <property type="entry name" value="EAL"/>
    <property type="match status" value="1"/>
</dbReference>
<protein>
    <submittedName>
        <fullName evidence="3">Diguanylate phosphodiesterase</fullName>
    </submittedName>
</protein>